<sequence>MILAAFSIIDIIAGSGEVPSMADVGGFSSMFVPTVTPILLTRFILNLRTVGLDGQDASSTDLSNSTLRFSNRVLGNLGSQLGQGVEDIADDEAGDYTDSYIVGGQNGAEE</sequence>
<keyword evidence="2" id="KW-1185">Reference proteome</keyword>
<accession>A0A1C7MLT5</accession>
<evidence type="ECO:0000313" key="1">
    <source>
        <dbReference type="EMBL" id="OBZ77637.1"/>
    </source>
</evidence>
<organism evidence="1 2">
    <name type="scientific">Grifola frondosa</name>
    <name type="common">Maitake</name>
    <name type="synonym">Polyporus frondosus</name>
    <dbReference type="NCBI Taxonomy" id="5627"/>
    <lineage>
        <taxon>Eukaryota</taxon>
        <taxon>Fungi</taxon>
        <taxon>Dikarya</taxon>
        <taxon>Basidiomycota</taxon>
        <taxon>Agaricomycotina</taxon>
        <taxon>Agaricomycetes</taxon>
        <taxon>Polyporales</taxon>
        <taxon>Grifolaceae</taxon>
        <taxon>Grifola</taxon>
    </lineage>
</organism>
<dbReference type="EMBL" id="LUGG01000002">
    <property type="protein sequence ID" value="OBZ77637.1"/>
    <property type="molecule type" value="Genomic_DNA"/>
</dbReference>
<protein>
    <submittedName>
        <fullName evidence="1">Uncharacterized protein</fullName>
    </submittedName>
</protein>
<evidence type="ECO:0000313" key="2">
    <source>
        <dbReference type="Proteomes" id="UP000092993"/>
    </source>
</evidence>
<dbReference type="OrthoDB" id="3354157at2759"/>
<dbReference type="AlphaFoldDB" id="A0A1C7MLT5"/>
<gene>
    <name evidence="1" type="ORF">A0H81_02543</name>
</gene>
<dbReference type="Proteomes" id="UP000092993">
    <property type="component" value="Unassembled WGS sequence"/>
</dbReference>
<reference evidence="1 2" key="1">
    <citation type="submission" date="2016-03" db="EMBL/GenBank/DDBJ databases">
        <title>Whole genome sequencing of Grifola frondosa 9006-11.</title>
        <authorList>
            <person name="Min B."/>
            <person name="Park H."/>
            <person name="Kim J.-G."/>
            <person name="Cho H."/>
            <person name="Oh Y.-L."/>
            <person name="Kong W.-S."/>
            <person name="Choi I.-G."/>
        </authorList>
    </citation>
    <scope>NUCLEOTIDE SEQUENCE [LARGE SCALE GENOMIC DNA]</scope>
    <source>
        <strain evidence="1 2">9006-11</strain>
    </source>
</reference>
<name>A0A1C7MLT5_GRIFR</name>
<proteinExistence type="predicted"/>
<comment type="caution">
    <text evidence="1">The sequence shown here is derived from an EMBL/GenBank/DDBJ whole genome shotgun (WGS) entry which is preliminary data.</text>
</comment>